<dbReference type="InterPro" id="IPR050091">
    <property type="entry name" value="PKS_NRPS_Biosynth_Enz"/>
</dbReference>
<sequence>MLTGLVRSNAATVLGHTTPDAVPLDGGFLDNGFDSLAAVDLRNRLNTVTGLRLPPTLVFDYPTPNALAQHIAEEILGEDGEDSEVETLGDLSVLTMLNALEKQLSSDTLDSSLFADVASRLNGLVTLVRSKADEGGEDEDIEFATDEELFSMLDEHFDK</sequence>
<evidence type="ECO:0000256" key="1">
    <source>
        <dbReference type="ARBA" id="ARBA00022450"/>
    </source>
</evidence>
<feature type="domain" description="Carrier" evidence="5">
    <location>
        <begin position="1"/>
        <end position="75"/>
    </location>
</feature>
<dbReference type="Proteomes" id="UP000603227">
    <property type="component" value="Unassembled WGS sequence"/>
</dbReference>
<dbReference type="SMART" id="SM00823">
    <property type="entry name" value="PKS_PP"/>
    <property type="match status" value="1"/>
</dbReference>
<proteinExistence type="predicted"/>
<dbReference type="RefSeq" id="WP_208921791.1">
    <property type="nucleotide sequence ID" value="NZ_CP022161.1"/>
</dbReference>
<keyword evidence="4" id="KW-0511">Multifunctional enzyme</keyword>
<reference evidence="6" key="2">
    <citation type="submission" date="2020-09" db="EMBL/GenBank/DDBJ databases">
        <authorList>
            <person name="Sun Q."/>
            <person name="Zhou Y."/>
        </authorList>
    </citation>
    <scope>NUCLEOTIDE SEQUENCE</scope>
    <source>
        <strain evidence="6">CGMCC 4.7403</strain>
    </source>
</reference>
<keyword evidence="2" id="KW-0597">Phosphoprotein</keyword>
<name>A0A918ZXH6_9ACTN</name>
<dbReference type="SUPFAM" id="SSF47336">
    <property type="entry name" value="ACP-like"/>
    <property type="match status" value="1"/>
</dbReference>
<dbReference type="GO" id="GO:0031177">
    <property type="term" value="F:phosphopantetheine binding"/>
    <property type="evidence" value="ECO:0007669"/>
    <property type="project" value="InterPro"/>
</dbReference>
<dbReference type="GO" id="GO:0004312">
    <property type="term" value="F:fatty acid synthase activity"/>
    <property type="evidence" value="ECO:0007669"/>
    <property type="project" value="TreeGrafter"/>
</dbReference>
<dbReference type="PROSITE" id="PS50075">
    <property type="entry name" value="CARRIER"/>
    <property type="match status" value="1"/>
</dbReference>
<dbReference type="InterPro" id="IPR020806">
    <property type="entry name" value="PKS_PP-bd"/>
</dbReference>
<dbReference type="EMBL" id="BNAT01000113">
    <property type="protein sequence ID" value="GHE73935.1"/>
    <property type="molecule type" value="Genomic_DNA"/>
</dbReference>
<keyword evidence="7" id="KW-1185">Reference proteome</keyword>
<reference evidence="6" key="1">
    <citation type="journal article" date="2014" name="Int. J. Syst. Evol. Microbiol.">
        <title>Complete genome sequence of Corynebacterium casei LMG S-19264T (=DSM 44701T), isolated from a smear-ripened cheese.</title>
        <authorList>
            <consortium name="US DOE Joint Genome Institute (JGI-PGF)"/>
            <person name="Walter F."/>
            <person name="Albersmeier A."/>
            <person name="Kalinowski J."/>
            <person name="Ruckert C."/>
        </authorList>
    </citation>
    <scope>NUCLEOTIDE SEQUENCE</scope>
    <source>
        <strain evidence="6">CGMCC 4.7403</strain>
    </source>
</reference>
<dbReference type="GO" id="GO:0017000">
    <property type="term" value="P:antibiotic biosynthetic process"/>
    <property type="evidence" value="ECO:0007669"/>
    <property type="project" value="UniProtKB-ARBA"/>
</dbReference>
<dbReference type="Pfam" id="PF00550">
    <property type="entry name" value="PP-binding"/>
    <property type="match status" value="1"/>
</dbReference>
<gene>
    <name evidence="6" type="ORF">GCM10017771_97460</name>
</gene>
<dbReference type="SMART" id="SM01294">
    <property type="entry name" value="PKS_PP_betabranch"/>
    <property type="match status" value="1"/>
</dbReference>
<dbReference type="GO" id="GO:0006633">
    <property type="term" value="P:fatty acid biosynthetic process"/>
    <property type="evidence" value="ECO:0007669"/>
    <property type="project" value="TreeGrafter"/>
</dbReference>
<dbReference type="Gene3D" id="1.10.1200.10">
    <property type="entry name" value="ACP-like"/>
    <property type="match status" value="1"/>
</dbReference>
<dbReference type="InterPro" id="IPR036736">
    <property type="entry name" value="ACP-like_sf"/>
</dbReference>
<keyword evidence="1" id="KW-0596">Phosphopantetheine</keyword>
<comment type="caution">
    <text evidence="6">The sequence shown here is derived from an EMBL/GenBank/DDBJ whole genome shotgun (WGS) entry which is preliminary data.</text>
</comment>
<evidence type="ECO:0000313" key="7">
    <source>
        <dbReference type="Proteomes" id="UP000603227"/>
    </source>
</evidence>
<keyword evidence="3" id="KW-0808">Transferase</keyword>
<dbReference type="AlphaFoldDB" id="A0A918ZXH6"/>
<dbReference type="InterPro" id="IPR009081">
    <property type="entry name" value="PP-bd_ACP"/>
</dbReference>
<protein>
    <recommendedName>
        <fullName evidence="5">Carrier domain-containing protein</fullName>
    </recommendedName>
</protein>
<accession>A0A918ZXH6</accession>
<dbReference type="PANTHER" id="PTHR43775:SF51">
    <property type="entry name" value="INACTIVE PHENOLPHTHIOCEROL SYNTHESIS POLYKETIDE SYNTHASE TYPE I PKS1-RELATED"/>
    <property type="match status" value="1"/>
</dbReference>
<evidence type="ECO:0000256" key="4">
    <source>
        <dbReference type="ARBA" id="ARBA00023268"/>
    </source>
</evidence>
<evidence type="ECO:0000313" key="6">
    <source>
        <dbReference type="EMBL" id="GHE73935.1"/>
    </source>
</evidence>
<evidence type="ECO:0000256" key="2">
    <source>
        <dbReference type="ARBA" id="ARBA00022553"/>
    </source>
</evidence>
<dbReference type="FunFam" id="1.10.1200.10:FF:000007">
    <property type="entry name" value="Probable polyketide synthase pks17"/>
    <property type="match status" value="1"/>
</dbReference>
<evidence type="ECO:0000259" key="5">
    <source>
        <dbReference type="PROSITE" id="PS50075"/>
    </source>
</evidence>
<organism evidence="6 7">
    <name type="scientific">Streptomyces capitiformicae</name>
    <dbReference type="NCBI Taxonomy" id="2014920"/>
    <lineage>
        <taxon>Bacteria</taxon>
        <taxon>Bacillati</taxon>
        <taxon>Actinomycetota</taxon>
        <taxon>Actinomycetes</taxon>
        <taxon>Kitasatosporales</taxon>
        <taxon>Streptomycetaceae</taxon>
        <taxon>Streptomyces</taxon>
    </lineage>
</organism>
<dbReference type="PANTHER" id="PTHR43775">
    <property type="entry name" value="FATTY ACID SYNTHASE"/>
    <property type="match status" value="1"/>
</dbReference>
<evidence type="ECO:0000256" key="3">
    <source>
        <dbReference type="ARBA" id="ARBA00022679"/>
    </source>
</evidence>